<evidence type="ECO:0000313" key="4">
    <source>
        <dbReference type="Proteomes" id="UP001552594"/>
    </source>
</evidence>
<organism evidence="3 4">
    <name type="scientific">Streptomyces orinoci</name>
    <name type="common">Streptoverticillium orinoci</name>
    <dbReference type="NCBI Taxonomy" id="67339"/>
    <lineage>
        <taxon>Bacteria</taxon>
        <taxon>Bacillati</taxon>
        <taxon>Actinomycetota</taxon>
        <taxon>Actinomycetes</taxon>
        <taxon>Kitasatosporales</taxon>
        <taxon>Streptomycetaceae</taxon>
        <taxon>Streptomyces</taxon>
    </lineage>
</organism>
<dbReference type="RefSeq" id="WP_109280255.1">
    <property type="nucleotide sequence ID" value="NZ_JBFAUK010000012.1"/>
</dbReference>
<evidence type="ECO:0000313" key="3">
    <source>
        <dbReference type="EMBL" id="MEV5508222.1"/>
    </source>
</evidence>
<feature type="transmembrane region" description="Helical" evidence="2">
    <location>
        <begin position="234"/>
        <end position="255"/>
    </location>
</feature>
<dbReference type="EMBL" id="JBFAUK010000012">
    <property type="protein sequence ID" value="MEV5508222.1"/>
    <property type="molecule type" value="Genomic_DNA"/>
</dbReference>
<feature type="compositionally biased region" description="Basic and acidic residues" evidence="1">
    <location>
        <begin position="76"/>
        <end position="88"/>
    </location>
</feature>
<keyword evidence="2" id="KW-0812">Transmembrane</keyword>
<feature type="region of interest" description="Disordered" evidence="1">
    <location>
        <begin position="76"/>
        <end position="106"/>
    </location>
</feature>
<protein>
    <recommendedName>
        <fullName evidence="5">Gram-positive cocci surface proteins LPxTG domain-containing protein</fullName>
    </recommendedName>
</protein>
<evidence type="ECO:0008006" key="5">
    <source>
        <dbReference type="Google" id="ProtNLM"/>
    </source>
</evidence>
<keyword evidence="2" id="KW-1133">Transmembrane helix</keyword>
<evidence type="ECO:0000256" key="1">
    <source>
        <dbReference type="SAM" id="MobiDB-lite"/>
    </source>
</evidence>
<evidence type="ECO:0000256" key="2">
    <source>
        <dbReference type="SAM" id="Phobius"/>
    </source>
</evidence>
<proteinExistence type="predicted"/>
<gene>
    <name evidence="3" type="ORF">AB0L16_17335</name>
</gene>
<dbReference type="Proteomes" id="UP001552594">
    <property type="component" value="Unassembled WGS sequence"/>
</dbReference>
<comment type="caution">
    <text evidence="3">The sequence shown here is derived from an EMBL/GenBank/DDBJ whole genome shotgun (WGS) entry which is preliminary data.</text>
</comment>
<accession>A0ABV3JZC3</accession>
<keyword evidence="4" id="KW-1185">Reference proteome</keyword>
<keyword evidence="2" id="KW-0472">Membrane</keyword>
<feature type="region of interest" description="Disordered" evidence="1">
    <location>
        <begin position="202"/>
        <end position="234"/>
    </location>
</feature>
<sequence>MGKPRQVVFKTPALPHEYPVGRKDFGSSKDDDTSVDVLAHLPCTIRPGSYPVTIRTSGLKRQATPGQFTVTSDIAPRCKDRTGSDTERLASGASVELSRTPPQDPQRGAEVAFTVKADVPTQWHNDSLVLRSPAFVRPVRRGMRDFQLEPAGSAFWAQVNCDTRPGTYPVEVVRGDGHGNPLAATAFTVPERMDQVQRQSCAGPQRNHAIGEHPSEYEPTVDPAPRKGHGPGTAAMTGIASAALLAAAGGAFLVFRRRRRG</sequence>
<name>A0ABV3JZC3_STRON</name>
<reference evidence="3 4" key="1">
    <citation type="submission" date="2024-06" db="EMBL/GenBank/DDBJ databases">
        <title>The Natural Products Discovery Center: Release of the First 8490 Sequenced Strains for Exploring Actinobacteria Biosynthetic Diversity.</title>
        <authorList>
            <person name="Kalkreuter E."/>
            <person name="Kautsar S.A."/>
            <person name="Yang D."/>
            <person name="Bader C.D."/>
            <person name="Teijaro C.N."/>
            <person name="Fluegel L."/>
            <person name="Davis C.M."/>
            <person name="Simpson J.R."/>
            <person name="Lauterbach L."/>
            <person name="Steele A.D."/>
            <person name="Gui C."/>
            <person name="Meng S."/>
            <person name="Li G."/>
            <person name="Viehrig K."/>
            <person name="Ye F."/>
            <person name="Su P."/>
            <person name="Kiefer A.F."/>
            <person name="Nichols A."/>
            <person name="Cepeda A.J."/>
            <person name="Yan W."/>
            <person name="Fan B."/>
            <person name="Jiang Y."/>
            <person name="Adhikari A."/>
            <person name="Zheng C.-J."/>
            <person name="Schuster L."/>
            <person name="Cowan T.M."/>
            <person name="Smanski M.J."/>
            <person name="Chevrette M.G."/>
            <person name="De Carvalho L.P.S."/>
            <person name="Shen B."/>
        </authorList>
    </citation>
    <scope>NUCLEOTIDE SEQUENCE [LARGE SCALE GENOMIC DNA]</scope>
    <source>
        <strain evidence="3 4">NPDC052347</strain>
    </source>
</reference>